<comment type="caution">
    <text evidence="2">The sequence shown here is derived from an EMBL/GenBank/DDBJ whole genome shotgun (WGS) entry which is preliminary data.</text>
</comment>
<reference evidence="2 3" key="1">
    <citation type="submission" date="2018-02" db="EMBL/GenBank/DDBJ databases">
        <title>Comparative genomes isolates from brazilian mangrove.</title>
        <authorList>
            <person name="Araujo J.E."/>
            <person name="Taketani R.G."/>
            <person name="Silva M.C.P."/>
            <person name="Loureco M.V."/>
            <person name="Andreote F.D."/>
        </authorList>
    </citation>
    <scope>NUCLEOTIDE SEQUENCE [LARGE SCALE GENOMIC DNA]</scope>
    <source>
        <strain evidence="2 3">Nap-Phe MGV</strain>
    </source>
</reference>
<dbReference type="EMBL" id="PUHZ01000004">
    <property type="protein sequence ID" value="PQO47678.1"/>
    <property type="molecule type" value="Genomic_DNA"/>
</dbReference>
<feature type="signal peptide" evidence="1">
    <location>
        <begin position="1"/>
        <end position="21"/>
    </location>
</feature>
<feature type="chain" id="PRO_5015779650" description="DUF4034 domain-containing protein" evidence="1">
    <location>
        <begin position="22"/>
        <end position="414"/>
    </location>
</feature>
<dbReference type="Proteomes" id="UP000237819">
    <property type="component" value="Unassembled WGS sequence"/>
</dbReference>
<organism evidence="2 3">
    <name type="scientific">Blastopirellula marina</name>
    <dbReference type="NCBI Taxonomy" id="124"/>
    <lineage>
        <taxon>Bacteria</taxon>
        <taxon>Pseudomonadati</taxon>
        <taxon>Planctomycetota</taxon>
        <taxon>Planctomycetia</taxon>
        <taxon>Pirellulales</taxon>
        <taxon>Pirellulaceae</taxon>
        <taxon>Blastopirellula</taxon>
    </lineage>
</organism>
<dbReference type="AlphaFoldDB" id="A0A2S8GTC6"/>
<dbReference type="InterPro" id="IPR011989">
    <property type="entry name" value="ARM-like"/>
</dbReference>
<sequence length="414" mass="47903">MRFIWLLAAFCWILAIQPARSDTVILASGGKLQGSLEDSPGDPDAPRRVVSPQGMIEIAPDLIIDVEREPPALTEYRDRARQAGMTLVDQWELVKWCRLNGLYDESHYHCEQILKLDPDHAAARNMLGYQLRGGEWMQRDDYMHSRGFVHFDGRWRTHQQVQLLEERRLIRAGQVQWWLKLKRWRESLGTPRQEDNEINFELIRDPLAMVGLIRLLGREDNIKLQRTYVETLGNLDGQAALGFLMDNSVYQNNPEHREMCLIAVLKHRHPQMIEYYARFLTWYDRGMVNRAGECLGALEYPSAVIPLASALQTRDFPTNESSGNNIYHYSHFPATRRFDINGPLPTYRKKTVEEIMENSQSDLGPVWDNNVGVYEALRNLTDRSDFGFNAAAWKGWYTQQQVMATPVIQGRRGN</sequence>
<dbReference type="OrthoDB" id="212249at2"/>
<protein>
    <recommendedName>
        <fullName evidence="4">DUF4034 domain-containing protein</fullName>
    </recommendedName>
</protein>
<proteinExistence type="predicted"/>
<gene>
    <name evidence="2" type="ORF">C5Y93_03215</name>
</gene>
<dbReference type="Gene3D" id="1.25.10.10">
    <property type="entry name" value="Leucine-rich Repeat Variant"/>
    <property type="match status" value="1"/>
</dbReference>
<accession>A0A2S8GTC6</accession>
<evidence type="ECO:0000256" key="1">
    <source>
        <dbReference type="SAM" id="SignalP"/>
    </source>
</evidence>
<keyword evidence="1" id="KW-0732">Signal</keyword>
<name>A0A2S8GTC6_9BACT</name>
<evidence type="ECO:0000313" key="3">
    <source>
        <dbReference type="Proteomes" id="UP000237819"/>
    </source>
</evidence>
<evidence type="ECO:0008006" key="4">
    <source>
        <dbReference type="Google" id="ProtNLM"/>
    </source>
</evidence>
<dbReference type="RefSeq" id="WP_105333938.1">
    <property type="nucleotide sequence ID" value="NZ_PUHZ01000004.1"/>
</dbReference>
<evidence type="ECO:0000313" key="2">
    <source>
        <dbReference type="EMBL" id="PQO47678.1"/>
    </source>
</evidence>